<dbReference type="PANTHER" id="PTHR32329">
    <property type="entry name" value="BIFUNCTIONAL PROTEIN [INCLUDES 2-HYDROXYACYL-COA DEHYDRATASE (N-TER) AND ITS ACTIVATOR DOMAIN (C_TERM)-RELATED"/>
    <property type="match status" value="1"/>
</dbReference>
<dbReference type="Pfam" id="PF09989">
    <property type="entry name" value="DUF2229"/>
    <property type="match status" value="1"/>
</dbReference>
<keyword evidence="8" id="KW-1185">Reference proteome</keyword>
<dbReference type="PANTHER" id="PTHR32329:SF4">
    <property type="entry name" value="ACTIVATOR OF 2-HYDROXYACYL-COA DEHYDRATASE"/>
    <property type="match status" value="1"/>
</dbReference>
<dbReference type="InterPro" id="IPR051805">
    <property type="entry name" value="Dehydratase_Activator_Redct"/>
</dbReference>
<protein>
    <submittedName>
        <fullName evidence="7">2-hydroxyacyl-CoA dehydratase</fullName>
    </submittedName>
</protein>
<name>A0A9J6P452_9CLOT</name>
<dbReference type="Proteomes" id="UP001056429">
    <property type="component" value="Unassembled WGS sequence"/>
</dbReference>
<feature type="domain" description="DUF2229" evidence="6">
    <location>
        <begin position="671"/>
        <end position="886"/>
    </location>
</feature>
<dbReference type="EMBL" id="JAGSOJ010000002">
    <property type="protein sequence ID" value="MCM1990352.1"/>
    <property type="molecule type" value="Genomic_DNA"/>
</dbReference>
<keyword evidence="4" id="KW-0411">Iron-sulfur</keyword>
<dbReference type="NCBIfam" id="TIGR00241">
    <property type="entry name" value="CoA_E_activ"/>
    <property type="match status" value="1"/>
</dbReference>
<reference evidence="7" key="1">
    <citation type="journal article" date="2021" name="mSystems">
        <title>Bacteria and Archaea Synergistically Convert Glycine Betaine to Biogenic Methane in the Formosa Cold Seep of the South China Sea.</title>
        <authorList>
            <person name="Li L."/>
            <person name="Zhang W."/>
            <person name="Zhang S."/>
            <person name="Song L."/>
            <person name="Sun Q."/>
            <person name="Zhang H."/>
            <person name="Xiang H."/>
            <person name="Dong X."/>
        </authorList>
    </citation>
    <scope>NUCLEOTIDE SEQUENCE</scope>
    <source>
        <strain evidence="7">ZWT</strain>
    </source>
</reference>
<comment type="caution">
    <text evidence="7">The sequence shown here is derived from an EMBL/GenBank/DDBJ whole genome shotgun (WGS) entry which is preliminary data.</text>
</comment>
<dbReference type="InterPro" id="IPR018709">
    <property type="entry name" value="CoA_activase_DUF2229"/>
</dbReference>
<accession>A0A9J6P452</accession>
<proteinExistence type="predicted"/>
<dbReference type="InterPro" id="IPR008275">
    <property type="entry name" value="CoA_E_activase_dom"/>
</dbReference>
<evidence type="ECO:0000256" key="1">
    <source>
        <dbReference type="ARBA" id="ARBA00001966"/>
    </source>
</evidence>
<keyword evidence="2" id="KW-0479">Metal-binding</keyword>
<dbReference type="SUPFAM" id="SSF53067">
    <property type="entry name" value="Actin-like ATPase domain"/>
    <property type="match status" value="2"/>
</dbReference>
<sequence length="1414" mass="158004">MEEVIMKTVCVGIDIGSTTIKSVVLNNGKLKSKRYMRHYSEIKESFEKVMNGLVEENPNSLFKIVISGSGGLSLANELEIMFTQEVIASTEAVNTYLQDIETVIELGGEDAKITFLKNGVEQRMNGTCAGGTGAFIDQMAALMKCTVQELNEKAKNYKRMYPIAARCGVFAKSDIQPLINEGAATEDIAVSIFQSVVNQTIAGLACGRKIEGRVAFLGGPLTFLSELGVRFKETLKLSDENAIFPENGEYYVALGAAIKAEEAVSISCDVLEEKIKKVSTFEEKEIQRSEPLFRDKIEMEQYKKENILPIERKKIKEYFGNIYLGIDAGSTTTKIVAIGENYELLFERYGSNEGKPLEKVKEFLNDLYSEMNEKSHIKNSTVTGYGEELIKKALGVDIGVVETVAHYKGANYFYPGVTFILDIGGQDMKCMRIKDGVIDDIMLNEACSSGCGSFIQGFAESLNIPVEEFGKIGALSQKPVDLGSRCTVFMNSRVKQAQKEGARVEDISAGLAYSVIKNALFKVIKIKDSSDMGDKVILQGGTFYNDSVLKAFEKVTGRVGKRPEICGLMGAFGAAIIALEEEREGLSTIRTLEEIKKISIDKREARCGLCENNCALTINLFDNGERLIIGNRCERGSGNKGIGKEVPNLMREKLNMLNNLKQTKEQYIASVGIPRALNIYENLPLWHYFFDELGIKVIISDKSSKETFEKGFESIPSESVCYPAKLTHGHIQDLMDKKVDFIFYPSVVYENKEVSEANNNFNCPIVTSYPEVIKNNMNLGDMRFLNPFINLNHKDSVIKNMCDCLAFLRIDNTKIKKAYEKALIEYSNFYERYRSRGEAVLKDIESGKFKGIVLCGRPYHFDEEINHGIPELINSLGFAVLTEESISHLGNIKRPIRVVDQWMYHTRLYEAADLVGRTERLNIIQLNSFGCGLDAVTTDMVEEILREYGKLYTMIKIDEISNLGAAKIRIRSLKYAIEEKGERKEKGSYEGNKRVIFTKEMRKTHTIICPQMSPIHFDIVEEAFRSEGYNLRVLHNSSKDDVDVGLKYVNNDACFPSIITVGQIVNEIMNGEVDPNKTAVIISQTGGGCRATNYIGFLRKALKDAGYGQIPVISANAIGLESNPGFKFKINVIRKGIMAVCLGDLFMKVLYRTRPYEKNEGECNALHNKLNKKCKEVLKNGSVREFSSLCKEIIEEFDRVPLKNIKKPRVGVVGEILVKYHPLANNNLVDVIETEGGEAVVPGLLEFFLYCGYNTKFKSKYLGMSRVNEVGGSIVIKYLESYMAKINKYLQKSDRFHKIVSIEQLAKGAEEILSLGNMTGEGWFLTAEMVELIESGVNNIVCTQPFACLPNHVTGKGMIKALKHKYPDSNIVAIDYDPGASEVNQLNRIKLMMTVAFEKIDSNFAIDEAAMTNE</sequence>
<organism evidence="7 8">
    <name type="scientific">Oceanirhabdus seepicola</name>
    <dbReference type="NCBI Taxonomy" id="2828781"/>
    <lineage>
        <taxon>Bacteria</taxon>
        <taxon>Bacillati</taxon>
        <taxon>Bacillota</taxon>
        <taxon>Clostridia</taxon>
        <taxon>Eubacteriales</taxon>
        <taxon>Clostridiaceae</taxon>
        <taxon>Oceanirhabdus</taxon>
    </lineage>
</organism>
<evidence type="ECO:0000313" key="8">
    <source>
        <dbReference type="Proteomes" id="UP001056429"/>
    </source>
</evidence>
<dbReference type="GO" id="GO:0051536">
    <property type="term" value="F:iron-sulfur cluster binding"/>
    <property type="evidence" value="ECO:0007669"/>
    <property type="project" value="UniProtKB-KW"/>
</dbReference>
<gene>
    <name evidence="7" type="ORF">KDK92_11455</name>
</gene>
<dbReference type="InterPro" id="IPR002731">
    <property type="entry name" value="ATPase_BadF"/>
</dbReference>
<dbReference type="Gene3D" id="3.30.420.40">
    <property type="match status" value="4"/>
</dbReference>
<dbReference type="InterPro" id="IPR043129">
    <property type="entry name" value="ATPase_NBD"/>
</dbReference>
<feature type="domain" description="ATPase BadF/BadG/BcrA/BcrD type" evidence="5">
    <location>
        <begin position="11"/>
        <end position="257"/>
    </location>
</feature>
<reference evidence="7" key="2">
    <citation type="submission" date="2021-04" db="EMBL/GenBank/DDBJ databases">
        <authorList>
            <person name="Dong X."/>
        </authorList>
    </citation>
    <scope>NUCLEOTIDE SEQUENCE</scope>
    <source>
        <strain evidence="7">ZWT</strain>
    </source>
</reference>
<evidence type="ECO:0000256" key="4">
    <source>
        <dbReference type="ARBA" id="ARBA00023014"/>
    </source>
</evidence>
<evidence type="ECO:0000256" key="2">
    <source>
        <dbReference type="ARBA" id="ARBA00022723"/>
    </source>
</evidence>
<evidence type="ECO:0000259" key="5">
    <source>
        <dbReference type="Pfam" id="PF01869"/>
    </source>
</evidence>
<evidence type="ECO:0000313" key="7">
    <source>
        <dbReference type="EMBL" id="MCM1990352.1"/>
    </source>
</evidence>
<keyword evidence="3" id="KW-0408">Iron</keyword>
<evidence type="ECO:0000259" key="6">
    <source>
        <dbReference type="Pfam" id="PF09989"/>
    </source>
</evidence>
<dbReference type="GO" id="GO:0046872">
    <property type="term" value="F:metal ion binding"/>
    <property type="evidence" value="ECO:0007669"/>
    <property type="project" value="UniProtKB-KW"/>
</dbReference>
<evidence type="ECO:0000256" key="3">
    <source>
        <dbReference type="ARBA" id="ARBA00023004"/>
    </source>
</evidence>
<comment type="cofactor">
    <cofactor evidence="1">
        <name>[4Fe-4S] cluster</name>
        <dbReference type="ChEBI" id="CHEBI:49883"/>
    </cofactor>
</comment>
<feature type="domain" description="ATPase BadF/BadG/BcrA/BcrD type" evidence="5">
    <location>
        <begin position="324"/>
        <end position="578"/>
    </location>
</feature>
<dbReference type="CDD" id="cd24035">
    <property type="entry name" value="ASKHA_NBD_O66634-like_rpt2"/>
    <property type="match status" value="1"/>
</dbReference>
<dbReference type="Pfam" id="PF01869">
    <property type="entry name" value="BcrAD_BadFG"/>
    <property type="match status" value="2"/>
</dbReference>
<dbReference type="CDD" id="cd24034">
    <property type="entry name" value="ASKHA_NBD_O66634-like_rpt1"/>
    <property type="match status" value="1"/>
</dbReference>